<evidence type="ECO:0000313" key="3">
    <source>
        <dbReference type="RefSeq" id="XP_071903315.1"/>
    </source>
</evidence>
<dbReference type="Pfam" id="PF13456">
    <property type="entry name" value="RVT_3"/>
    <property type="match status" value="1"/>
</dbReference>
<dbReference type="InterPro" id="IPR036397">
    <property type="entry name" value="RNaseH_sf"/>
</dbReference>
<dbReference type="InterPro" id="IPR044730">
    <property type="entry name" value="RNase_H-like_dom_plant"/>
</dbReference>
<dbReference type="InterPro" id="IPR012337">
    <property type="entry name" value="RNaseH-like_sf"/>
</dbReference>
<dbReference type="RefSeq" id="XP_071903315.1">
    <property type="nucleotide sequence ID" value="XM_072047214.1"/>
</dbReference>
<dbReference type="CDD" id="cd06222">
    <property type="entry name" value="RNase_H_like"/>
    <property type="match status" value="1"/>
</dbReference>
<dbReference type="InterPro" id="IPR052929">
    <property type="entry name" value="RNase_H-like_EbsB-rel"/>
</dbReference>
<keyword evidence="2" id="KW-1185">Reference proteome</keyword>
<reference evidence="2" key="1">
    <citation type="journal article" date="2025" name="Foods">
        <title>Unveiling the Microbial Signatures of Arabica Coffee Cherries: Insights into Ripeness Specific Diversity, Functional Traits, and Implications for Quality and Safety.</title>
        <authorList>
            <consortium name="RefSeq"/>
            <person name="Tenea G.N."/>
            <person name="Cifuentes V."/>
            <person name="Reyes P."/>
            <person name="Cevallos-Vallejos M."/>
        </authorList>
    </citation>
    <scope>NUCLEOTIDE SEQUENCE [LARGE SCALE GENOMIC DNA]</scope>
</reference>
<dbReference type="InterPro" id="IPR002156">
    <property type="entry name" value="RNaseH_domain"/>
</dbReference>
<evidence type="ECO:0000259" key="1">
    <source>
        <dbReference type="Pfam" id="PF13456"/>
    </source>
</evidence>
<evidence type="ECO:0000313" key="2">
    <source>
        <dbReference type="Proteomes" id="UP001652660"/>
    </source>
</evidence>
<accession>A0ABM4U7Q1</accession>
<dbReference type="PANTHER" id="PTHR47074">
    <property type="entry name" value="BNAC02G40300D PROTEIN"/>
    <property type="match status" value="1"/>
</dbReference>
<gene>
    <name evidence="3" type="primary">LOC140005919</name>
</gene>
<dbReference type="Proteomes" id="UP001652660">
    <property type="component" value="Chromosome 1c"/>
</dbReference>
<sequence>MSSSITGAEKGRRWDTPQAGWIKLNTDAALDQKLNKAGWGIVARNGSGELVGSWARPTEGCAEAQVEEALAIREAMVLAKRMGWRKVELESDCKLVVDKINAREEEVSIAIIQLDIWRLMKEFDKCCFSYTRRSNNYVSHYLAKFAITLIDVAEWKLSFPAWLLELAQADLQEQLL</sequence>
<feature type="domain" description="RNase H type-1" evidence="1">
    <location>
        <begin position="25"/>
        <end position="146"/>
    </location>
</feature>
<organism evidence="2 3">
    <name type="scientific">Coffea arabica</name>
    <name type="common">Arabian coffee</name>
    <dbReference type="NCBI Taxonomy" id="13443"/>
    <lineage>
        <taxon>Eukaryota</taxon>
        <taxon>Viridiplantae</taxon>
        <taxon>Streptophyta</taxon>
        <taxon>Embryophyta</taxon>
        <taxon>Tracheophyta</taxon>
        <taxon>Spermatophyta</taxon>
        <taxon>Magnoliopsida</taxon>
        <taxon>eudicotyledons</taxon>
        <taxon>Gunneridae</taxon>
        <taxon>Pentapetalae</taxon>
        <taxon>asterids</taxon>
        <taxon>lamiids</taxon>
        <taxon>Gentianales</taxon>
        <taxon>Rubiaceae</taxon>
        <taxon>Ixoroideae</taxon>
        <taxon>Gardenieae complex</taxon>
        <taxon>Bertiereae - Coffeeae clade</taxon>
        <taxon>Coffeeae</taxon>
        <taxon>Coffea</taxon>
    </lineage>
</organism>
<dbReference type="PANTHER" id="PTHR47074:SF11">
    <property type="entry name" value="REVERSE TRANSCRIPTASE-LIKE PROTEIN"/>
    <property type="match status" value="1"/>
</dbReference>
<protein>
    <recommendedName>
        <fullName evidence="1">RNase H type-1 domain-containing protein</fullName>
    </recommendedName>
</protein>
<dbReference type="Gene3D" id="3.30.420.10">
    <property type="entry name" value="Ribonuclease H-like superfamily/Ribonuclease H"/>
    <property type="match status" value="1"/>
</dbReference>
<dbReference type="SUPFAM" id="SSF53098">
    <property type="entry name" value="Ribonuclease H-like"/>
    <property type="match status" value="1"/>
</dbReference>
<dbReference type="GeneID" id="140005919"/>
<proteinExistence type="predicted"/>
<reference evidence="3" key="2">
    <citation type="submission" date="2025-08" db="UniProtKB">
        <authorList>
            <consortium name="RefSeq"/>
        </authorList>
    </citation>
    <scope>IDENTIFICATION</scope>
    <source>
        <tissue evidence="3">Leaves</tissue>
    </source>
</reference>
<name>A0ABM4U7Q1_COFAR</name>